<evidence type="ECO:0000256" key="3">
    <source>
        <dbReference type="ARBA" id="ARBA00007681"/>
    </source>
</evidence>
<keyword evidence="8" id="KW-0139">CF(1)</keyword>
<dbReference type="InterPro" id="IPR017709">
    <property type="entry name" value="Alt_ATP_synth_F1_gsu"/>
</dbReference>
<proteinExistence type="inferred from homology"/>
<dbReference type="OrthoDB" id="9812769at2"/>
<comment type="caution">
    <text evidence="10">The sequence shown here is derived from an EMBL/GenBank/DDBJ whole genome shotgun (WGS) entry which is preliminary data.</text>
</comment>
<organism evidence="10 11">
    <name type="scientific">Rhodohalobacter mucosus</name>
    <dbReference type="NCBI Taxonomy" id="2079485"/>
    <lineage>
        <taxon>Bacteria</taxon>
        <taxon>Pseudomonadati</taxon>
        <taxon>Balneolota</taxon>
        <taxon>Balneolia</taxon>
        <taxon>Balneolales</taxon>
        <taxon>Balneolaceae</taxon>
        <taxon>Rhodohalobacter</taxon>
    </lineage>
</organism>
<dbReference type="PRINTS" id="PR00126">
    <property type="entry name" value="ATPASEGAMMA"/>
</dbReference>
<evidence type="ECO:0000256" key="4">
    <source>
        <dbReference type="ARBA" id="ARBA00022448"/>
    </source>
</evidence>
<dbReference type="InterPro" id="IPR035968">
    <property type="entry name" value="ATP_synth_F1_ATPase_gsu"/>
</dbReference>
<dbReference type="CDD" id="cd12151">
    <property type="entry name" value="F1-ATPase_gamma"/>
    <property type="match status" value="1"/>
</dbReference>
<sequence length="296" mass="33912">MQKLEQLQRKIKNAEDIQSIVRTMKVMAAVEITQFERSVDSINNYHNTLELALQAVLKQSFSEVQPFITTDRHASTGLIIMGSGQALCGPFDESILAYTVEKTEKEILESSHILVLGERLAAYMEQRNLRPDQIFQMPGSVSGINAMVLELLSAIEEWQSSQNVKTVKMFYHEPLSRKGYEPVTQNLLPLNRAWLNRLVNKEWPTNNIPAFTIDSRKLFMSLLRQYFFESLYRAVAQSLTAEYSSRLSAMQRAEVKIDERLHDLNKEYTQQRQRSITGELLDIMAGFEAVVSREGS</sequence>
<keyword evidence="9" id="KW-0066">ATP synthesis</keyword>
<comment type="function">
    <text evidence="1">Produces ATP from ADP in the presence of a proton gradient across the membrane. The gamma chain is believed to be important in regulating ATPase activity and the flow of protons through the CF(0) complex.</text>
</comment>
<dbReference type="AlphaFoldDB" id="A0A316TUG4"/>
<evidence type="ECO:0000256" key="2">
    <source>
        <dbReference type="ARBA" id="ARBA00004170"/>
    </source>
</evidence>
<dbReference type="Proteomes" id="UP000245533">
    <property type="component" value="Unassembled WGS sequence"/>
</dbReference>
<dbReference type="EMBL" id="QGGB01000008">
    <property type="protein sequence ID" value="PWN05984.1"/>
    <property type="molecule type" value="Genomic_DNA"/>
</dbReference>
<dbReference type="PANTHER" id="PTHR11693">
    <property type="entry name" value="ATP SYNTHASE GAMMA CHAIN"/>
    <property type="match status" value="1"/>
</dbReference>
<evidence type="ECO:0000256" key="7">
    <source>
        <dbReference type="ARBA" id="ARBA00023136"/>
    </source>
</evidence>
<keyword evidence="7" id="KW-0472">Membrane</keyword>
<evidence type="ECO:0000256" key="9">
    <source>
        <dbReference type="ARBA" id="ARBA00023310"/>
    </source>
</evidence>
<comment type="subcellular location">
    <subcellularLocation>
        <location evidence="2">Membrane</location>
        <topology evidence="2">Peripheral membrane protein</topology>
    </subcellularLocation>
</comment>
<keyword evidence="6" id="KW-0406">Ion transport</keyword>
<dbReference type="GO" id="GO:0045259">
    <property type="term" value="C:proton-transporting ATP synthase complex"/>
    <property type="evidence" value="ECO:0007669"/>
    <property type="project" value="UniProtKB-KW"/>
</dbReference>
<dbReference type="Gene3D" id="1.10.287.80">
    <property type="entry name" value="ATP synthase, gamma subunit, helix hairpin domain"/>
    <property type="match status" value="1"/>
</dbReference>
<dbReference type="InterPro" id="IPR000131">
    <property type="entry name" value="ATP_synth_F1_gsu"/>
</dbReference>
<name>A0A316TUG4_9BACT</name>
<keyword evidence="11" id="KW-1185">Reference proteome</keyword>
<dbReference type="SUPFAM" id="SSF52943">
    <property type="entry name" value="ATP synthase (F1-ATPase), gamma subunit"/>
    <property type="match status" value="1"/>
</dbReference>
<evidence type="ECO:0000256" key="1">
    <source>
        <dbReference type="ARBA" id="ARBA00003456"/>
    </source>
</evidence>
<reference evidence="10 11" key="1">
    <citation type="submission" date="2018-05" db="EMBL/GenBank/DDBJ databases">
        <title>Rhodohalobacter halophilus gen. nov., sp. nov., a moderately halophilic member of the family Balneolaceae.</title>
        <authorList>
            <person name="Liu Z.-W."/>
        </authorList>
    </citation>
    <scope>NUCLEOTIDE SEQUENCE [LARGE SCALE GENOMIC DNA]</scope>
    <source>
        <strain evidence="10 11">8A47</strain>
    </source>
</reference>
<evidence type="ECO:0000256" key="6">
    <source>
        <dbReference type="ARBA" id="ARBA00023065"/>
    </source>
</evidence>
<dbReference type="NCBIfam" id="TIGR03323">
    <property type="entry name" value="alt_F1F0_F1_gam"/>
    <property type="match status" value="1"/>
</dbReference>
<gene>
    <name evidence="10" type="ORF">DDZ15_12445</name>
</gene>
<dbReference type="GO" id="GO:0046933">
    <property type="term" value="F:proton-transporting ATP synthase activity, rotational mechanism"/>
    <property type="evidence" value="ECO:0007669"/>
    <property type="project" value="InterPro"/>
</dbReference>
<evidence type="ECO:0000256" key="5">
    <source>
        <dbReference type="ARBA" id="ARBA00022781"/>
    </source>
</evidence>
<keyword evidence="4" id="KW-0813">Transport</keyword>
<comment type="similarity">
    <text evidence="3">Belongs to the ATPase gamma chain family.</text>
</comment>
<dbReference type="Gene3D" id="3.40.1380.10">
    <property type="match status" value="1"/>
</dbReference>
<evidence type="ECO:0000256" key="8">
    <source>
        <dbReference type="ARBA" id="ARBA00023196"/>
    </source>
</evidence>
<evidence type="ECO:0000313" key="10">
    <source>
        <dbReference type="EMBL" id="PWN05984.1"/>
    </source>
</evidence>
<dbReference type="RefSeq" id="WP_109647426.1">
    <property type="nucleotide sequence ID" value="NZ_QGGB01000008.1"/>
</dbReference>
<dbReference type="PANTHER" id="PTHR11693:SF22">
    <property type="entry name" value="ATP SYNTHASE SUBUNIT GAMMA, MITOCHONDRIAL"/>
    <property type="match status" value="1"/>
</dbReference>
<evidence type="ECO:0000313" key="11">
    <source>
        <dbReference type="Proteomes" id="UP000245533"/>
    </source>
</evidence>
<keyword evidence="5" id="KW-0375">Hydrogen ion transport</keyword>
<dbReference type="Pfam" id="PF00231">
    <property type="entry name" value="ATP-synt"/>
    <property type="match status" value="1"/>
</dbReference>
<protein>
    <submittedName>
        <fullName evidence="10">F0F1 ATP synthase subunit gamma</fullName>
    </submittedName>
</protein>
<accession>A0A316TUG4</accession>